<sequence length="214" mass="24849">MIDYVEQLSDEEKEQITEVIRLLYRQTFILERKYDRRAEKWQYSREYKICAMHMEFLKEYFQVAGIELVENIYLGVIYIRDGMLMGEKIPRLATIYLLVLKILYDEQMAQASSSTRIVTTLGAVNGKAGEFQVMKSLPSPTEIRRSIALLKKYQIIEPLDILEELNEGTRMIIYPTINMVLTGDDIRALLKTFGEEENSGDETGVQNIIEDLSE</sequence>
<protein>
    <submittedName>
        <fullName evidence="1">DUF4194 domain-containing protein</fullName>
    </submittedName>
</protein>
<dbReference type="Pfam" id="PF13835">
    <property type="entry name" value="DUF4194"/>
    <property type="match status" value="1"/>
</dbReference>
<name>A0ABR9RKV8_9FIRM</name>
<comment type="caution">
    <text evidence="1">The sequence shown here is derived from an EMBL/GenBank/DDBJ whole genome shotgun (WGS) entry which is preliminary data.</text>
</comment>
<dbReference type="Proteomes" id="UP000758652">
    <property type="component" value="Unassembled WGS sequence"/>
</dbReference>
<reference evidence="1 2" key="1">
    <citation type="submission" date="2020-10" db="EMBL/GenBank/DDBJ databases">
        <title>ChiBAC.</title>
        <authorList>
            <person name="Zenner C."/>
            <person name="Hitch T.C.A."/>
            <person name="Clavel T."/>
        </authorList>
    </citation>
    <scope>NUCLEOTIDE SEQUENCE [LARGE SCALE GENOMIC DNA]</scope>
    <source>
        <strain evidence="1 2">DSM 108991</strain>
    </source>
</reference>
<dbReference type="RefSeq" id="WP_226395107.1">
    <property type="nucleotide sequence ID" value="NZ_JADCKL010000008.1"/>
</dbReference>
<keyword evidence="2" id="KW-1185">Reference proteome</keyword>
<accession>A0ABR9RKV8</accession>
<evidence type="ECO:0000313" key="2">
    <source>
        <dbReference type="Proteomes" id="UP000758652"/>
    </source>
</evidence>
<gene>
    <name evidence="1" type="ORF">INF30_10070</name>
</gene>
<proteinExistence type="predicted"/>
<dbReference type="InterPro" id="IPR025449">
    <property type="entry name" value="JetB"/>
</dbReference>
<organism evidence="1 2">
    <name type="scientific">Claveliimonas monacensis</name>
    <dbReference type="NCBI Taxonomy" id="2779351"/>
    <lineage>
        <taxon>Bacteria</taxon>
        <taxon>Bacillati</taxon>
        <taxon>Bacillota</taxon>
        <taxon>Clostridia</taxon>
        <taxon>Lachnospirales</taxon>
        <taxon>Lachnospiraceae</taxon>
        <taxon>Claveliimonas</taxon>
    </lineage>
</organism>
<dbReference type="EMBL" id="JADCKL010000008">
    <property type="protein sequence ID" value="MBE5063607.1"/>
    <property type="molecule type" value="Genomic_DNA"/>
</dbReference>
<evidence type="ECO:0000313" key="1">
    <source>
        <dbReference type="EMBL" id="MBE5063607.1"/>
    </source>
</evidence>